<sequence>MQLESLLTQGLVHGFIQGENLQTSHRGWFNVQGTHYEPAEGGGMYNDQYVAGNQTAGGQELARESGVDKNKEIDTRLYGGGTIALEELDALGITSEDILTKLKWFIQQLGETARLQQDIPLQKNGDWSYRYTMTETVPTIPVQTSKEELFYKDQLVFVHFFILCSIK</sequence>
<name>A0A317JQ97_9BACT</name>
<dbReference type="Proteomes" id="UP000246104">
    <property type="component" value="Unassembled WGS sequence"/>
</dbReference>
<gene>
    <name evidence="1" type="ORF">C5B42_00100</name>
</gene>
<reference evidence="1 2" key="1">
    <citation type="submission" date="2018-02" db="EMBL/GenBank/DDBJ databases">
        <title>Genomic Reconstructions from Amazon Rainforest and Pasture Soil Reveal Novel Insights into the Physiology of Candidate Phyla in Tropical Sites.</title>
        <authorList>
            <person name="Kroeger M.E."/>
            <person name="Delmont T."/>
            <person name="Eren A.M."/>
            <person name="Guo J."/>
            <person name="Meyer K.M."/>
            <person name="Khan K."/>
            <person name="Rodrigues J.L.M."/>
            <person name="Bohannan B.J.M."/>
            <person name="Tringe S."/>
            <person name="Borges C.D."/>
            <person name="Tiedje J."/>
            <person name="Tsai S.M."/>
            <person name="Nusslein K."/>
        </authorList>
    </citation>
    <scope>NUCLEOTIDE SEQUENCE [LARGE SCALE GENOMIC DNA]</scope>
    <source>
        <strain evidence="1">Amazon FNV 2010 28 9</strain>
    </source>
</reference>
<dbReference type="EMBL" id="PSRQ01000003">
    <property type="protein sequence ID" value="PWU24301.1"/>
    <property type="molecule type" value="Genomic_DNA"/>
</dbReference>
<evidence type="ECO:0000313" key="2">
    <source>
        <dbReference type="Proteomes" id="UP000246104"/>
    </source>
</evidence>
<organism evidence="1 2">
    <name type="scientific">Candidatus Cerribacteria bacterium 'Amazon FNV 2010 28 9'</name>
    <dbReference type="NCBI Taxonomy" id="2081795"/>
    <lineage>
        <taxon>Bacteria</taxon>
        <taxon>Candidatus Cerribacteria</taxon>
    </lineage>
</organism>
<evidence type="ECO:0000313" key="1">
    <source>
        <dbReference type="EMBL" id="PWU24301.1"/>
    </source>
</evidence>
<protein>
    <submittedName>
        <fullName evidence="1">Uncharacterized protein</fullName>
    </submittedName>
</protein>
<accession>A0A317JQ97</accession>
<proteinExistence type="predicted"/>
<dbReference type="AlphaFoldDB" id="A0A317JQ97"/>
<comment type="caution">
    <text evidence="1">The sequence shown here is derived from an EMBL/GenBank/DDBJ whole genome shotgun (WGS) entry which is preliminary data.</text>
</comment>